<accession>A0A7S2U8F8</accession>
<protein>
    <submittedName>
        <fullName evidence="1">Uncharacterized protein</fullName>
    </submittedName>
</protein>
<dbReference type="EMBL" id="HBHQ01005424">
    <property type="protein sequence ID" value="CAD9811802.1"/>
    <property type="molecule type" value="Transcribed_RNA"/>
</dbReference>
<sequence>MVACSRGTGCTSVVSAAHFRVATTLRRLVFAIVLLVTSQRGVVGLSLDIHVPLRSITGLCAYNFAINANLLLRQVGGSDEYVDLFSLHVPHVTLFLTDFNVETIVQNGTSTYTIVNQTKLNELFGILQSVVTQHSQTFCRLGLSRSHILRGPYAMLSVLNRDCLQRLSNDVVQATQPFVTPGQAIPDWVMSLPEPERMRKIKWIQEYGSPNVFSDFDPHITVGYNTNVSLASRRQQALQQIVIPSDCSGHLQSLGVGKVGEKGGTVLESGILFTTQFNVSSAVFDDTHYGISNQ</sequence>
<organism evidence="1">
    <name type="scientific">Attheya septentrionalis</name>
    <dbReference type="NCBI Taxonomy" id="420275"/>
    <lineage>
        <taxon>Eukaryota</taxon>
        <taxon>Sar</taxon>
        <taxon>Stramenopiles</taxon>
        <taxon>Ochrophyta</taxon>
        <taxon>Bacillariophyta</taxon>
        <taxon>Coscinodiscophyceae</taxon>
        <taxon>Chaetocerotophycidae</taxon>
        <taxon>Chaetocerotales</taxon>
        <taxon>Attheyaceae</taxon>
        <taxon>Attheya</taxon>
    </lineage>
</organism>
<proteinExistence type="predicted"/>
<evidence type="ECO:0000313" key="1">
    <source>
        <dbReference type="EMBL" id="CAD9811802.1"/>
    </source>
</evidence>
<dbReference type="AlphaFoldDB" id="A0A7S2U8F8"/>
<reference evidence="1" key="1">
    <citation type="submission" date="2021-01" db="EMBL/GenBank/DDBJ databases">
        <authorList>
            <person name="Corre E."/>
            <person name="Pelletier E."/>
            <person name="Niang G."/>
            <person name="Scheremetjew M."/>
            <person name="Finn R."/>
            <person name="Kale V."/>
            <person name="Holt S."/>
            <person name="Cochrane G."/>
            <person name="Meng A."/>
            <person name="Brown T."/>
            <person name="Cohen L."/>
        </authorList>
    </citation>
    <scope>NUCLEOTIDE SEQUENCE</scope>
    <source>
        <strain evidence="1">CCMP2084</strain>
    </source>
</reference>
<name>A0A7S2U8F8_9STRA</name>
<gene>
    <name evidence="1" type="ORF">ASEP1449_LOCUS3627</name>
</gene>